<feature type="compositionally biased region" description="Basic and acidic residues" evidence="1">
    <location>
        <begin position="125"/>
        <end position="134"/>
    </location>
</feature>
<dbReference type="AlphaFoldDB" id="A0AAW0EVI4"/>
<evidence type="ECO:0000313" key="2">
    <source>
        <dbReference type="EMBL" id="KAK7197542.1"/>
    </source>
</evidence>
<feature type="compositionally biased region" description="Acidic residues" evidence="1">
    <location>
        <begin position="63"/>
        <end position="76"/>
    </location>
</feature>
<protein>
    <submittedName>
        <fullName evidence="2">Uncharacterized protein</fullName>
    </submittedName>
</protein>
<dbReference type="Proteomes" id="UP001430356">
    <property type="component" value="Unassembled WGS sequence"/>
</dbReference>
<sequence length="284" mass="31042">MGRDNVSDDGDGGGRRGCFAFLALWFPGLRRPDDRRSAQSSTSYSTGSSESTESKDSSYNMSDDTDEESPSFDEQDSSSSSVQSLSVGSGQTARSSSAGSWSSIGDIPSSDTSNSDSQSTESDPEERARRAAESFLRWKDKEYVPLSSEEKRAIKEYRKSVANEEGTYMSTRAQRPRPGDAKRRASREDECVQLSSPADGGGLVRRRSSKIRFTAAVVAHRAANPHNEEVVVVVTEAGEEVPALPRSASILQRSSITEEPPVFVEDLEGSHAEEDVAEWDSHRW</sequence>
<feature type="region of interest" description="Disordered" evidence="1">
    <location>
        <begin position="159"/>
        <end position="204"/>
    </location>
</feature>
<reference evidence="2 3" key="1">
    <citation type="journal article" date="2021" name="MBio">
        <title>A New Model Trypanosomatid, Novymonas esmeraldas: Genomic Perception of Its 'Candidatus Pandoraea novymonadis' Endosymbiont.</title>
        <authorList>
            <person name="Zakharova A."/>
            <person name="Saura A."/>
            <person name="Butenko A."/>
            <person name="Podesvova L."/>
            <person name="Warmusova S."/>
            <person name="Kostygov A.Y."/>
            <person name="Nenarokova A."/>
            <person name="Lukes J."/>
            <person name="Opperdoes F.R."/>
            <person name="Yurchenko V."/>
        </authorList>
    </citation>
    <scope>NUCLEOTIDE SEQUENCE [LARGE SCALE GENOMIC DNA]</scope>
    <source>
        <strain evidence="2 3">E262AT.01</strain>
    </source>
</reference>
<dbReference type="EMBL" id="JAECZO010000110">
    <property type="protein sequence ID" value="KAK7197542.1"/>
    <property type="molecule type" value="Genomic_DNA"/>
</dbReference>
<comment type="caution">
    <text evidence="2">The sequence shown here is derived from an EMBL/GenBank/DDBJ whole genome shotgun (WGS) entry which is preliminary data.</text>
</comment>
<keyword evidence="3" id="KW-1185">Reference proteome</keyword>
<feature type="region of interest" description="Disordered" evidence="1">
    <location>
        <begin position="30"/>
        <end position="134"/>
    </location>
</feature>
<proteinExistence type="predicted"/>
<feature type="compositionally biased region" description="Low complexity" evidence="1">
    <location>
        <begin position="77"/>
        <end position="121"/>
    </location>
</feature>
<feature type="compositionally biased region" description="Low complexity" evidence="1">
    <location>
        <begin position="38"/>
        <end position="51"/>
    </location>
</feature>
<feature type="compositionally biased region" description="Basic and acidic residues" evidence="1">
    <location>
        <begin position="177"/>
        <end position="190"/>
    </location>
</feature>
<evidence type="ECO:0000313" key="3">
    <source>
        <dbReference type="Proteomes" id="UP001430356"/>
    </source>
</evidence>
<name>A0AAW0EVI4_9TRYP</name>
<organism evidence="2 3">
    <name type="scientific">Novymonas esmeraldas</name>
    <dbReference type="NCBI Taxonomy" id="1808958"/>
    <lineage>
        <taxon>Eukaryota</taxon>
        <taxon>Discoba</taxon>
        <taxon>Euglenozoa</taxon>
        <taxon>Kinetoplastea</taxon>
        <taxon>Metakinetoplastina</taxon>
        <taxon>Trypanosomatida</taxon>
        <taxon>Trypanosomatidae</taxon>
        <taxon>Novymonas</taxon>
    </lineage>
</organism>
<gene>
    <name evidence="2" type="ORF">NESM_000704100</name>
</gene>
<evidence type="ECO:0000256" key="1">
    <source>
        <dbReference type="SAM" id="MobiDB-lite"/>
    </source>
</evidence>
<accession>A0AAW0EVI4</accession>